<dbReference type="InterPro" id="IPR001787">
    <property type="entry name" value="Ribosomal_bL21"/>
</dbReference>
<organism evidence="8 9">
    <name type="scientific">Sinimarinibacterium flocculans</name>
    <dbReference type="NCBI Taxonomy" id="985250"/>
    <lineage>
        <taxon>Bacteria</taxon>
        <taxon>Pseudomonadati</taxon>
        <taxon>Pseudomonadota</taxon>
        <taxon>Gammaproteobacteria</taxon>
        <taxon>Nevskiales</taxon>
        <taxon>Nevskiaceae</taxon>
        <taxon>Sinimarinibacterium</taxon>
    </lineage>
</organism>
<dbReference type="InterPro" id="IPR028909">
    <property type="entry name" value="bL21-like"/>
</dbReference>
<dbReference type="GO" id="GO:0019843">
    <property type="term" value="F:rRNA binding"/>
    <property type="evidence" value="ECO:0007669"/>
    <property type="project" value="UniProtKB-UniRule"/>
</dbReference>
<evidence type="ECO:0000313" key="9">
    <source>
        <dbReference type="Proteomes" id="UP000248330"/>
    </source>
</evidence>
<evidence type="ECO:0000313" key="8">
    <source>
        <dbReference type="EMBL" id="PXV68409.1"/>
    </source>
</evidence>
<reference evidence="8 9" key="1">
    <citation type="submission" date="2018-04" db="EMBL/GenBank/DDBJ databases">
        <title>Genomic Encyclopedia of Type Strains, Phase IV (KMG-IV): sequencing the most valuable type-strain genomes for metagenomic binning, comparative biology and taxonomic classification.</title>
        <authorList>
            <person name="Goeker M."/>
        </authorList>
    </citation>
    <scope>NUCLEOTIDE SEQUENCE [LARGE SCALE GENOMIC DNA]</scope>
    <source>
        <strain evidence="8 9">DSM 104150</strain>
    </source>
</reference>
<sequence length="104" mass="11428">MYAVIKTGGKQYRVAQGQTLKVESLTADVGSTVSFDDVLMIGEGEQVKVGTPKVEGGSVTAEVLAHGRGEKIRIVKHRRRKHYHKEQGHRQNFTEVKITAIQGA</sequence>
<keyword evidence="4 6" id="KW-0689">Ribosomal protein</keyword>
<dbReference type="PANTHER" id="PTHR21349:SF0">
    <property type="entry name" value="LARGE RIBOSOMAL SUBUNIT PROTEIN BL21M"/>
    <property type="match status" value="1"/>
</dbReference>
<dbReference type="Pfam" id="PF00829">
    <property type="entry name" value="Ribosomal_L21p"/>
    <property type="match status" value="1"/>
</dbReference>
<dbReference type="Proteomes" id="UP000248330">
    <property type="component" value="Unassembled WGS sequence"/>
</dbReference>
<dbReference type="OrthoDB" id="9813334at2"/>
<name>A0A318EDZ8_9GAMM</name>
<evidence type="ECO:0000256" key="4">
    <source>
        <dbReference type="ARBA" id="ARBA00022980"/>
    </source>
</evidence>
<keyword evidence="3 6" id="KW-0694">RNA-binding</keyword>
<dbReference type="HAMAP" id="MF_01363">
    <property type="entry name" value="Ribosomal_bL21"/>
    <property type="match status" value="1"/>
</dbReference>
<dbReference type="GO" id="GO:0006412">
    <property type="term" value="P:translation"/>
    <property type="evidence" value="ECO:0007669"/>
    <property type="project" value="UniProtKB-UniRule"/>
</dbReference>
<dbReference type="InterPro" id="IPR018258">
    <property type="entry name" value="Ribosomal_bL21_CS"/>
</dbReference>
<dbReference type="EMBL" id="QICN01000004">
    <property type="protein sequence ID" value="PXV68409.1"/>
    <property type="molecule type" value="Genomic_DNA"/>
</dbReference>
<dbReference type="RefSeq" id="WP_110264909.1">
    <property type="nucleotide sequence ID" value="NZ_CAKZQT010000022.1"/>
</dbReference>
<keyword evidence="2 6" id="KW-0699">rRNA-binding</keyword>
<dbReference type="GO" id="GO:0005737">
    <property type="term" value="C:cytoplasm"/>
    <property type="evidence" value="ECO:0007669"/>
    <property type="project" value="UniProtKB-ARBA"/>
</dbReference>
<dbReference type="SUPFAM" id="SSF141091">
    <property type="entry name" value="L21p-like"/>
    <property type="match status" value="1"/>
</dbReference>
<keyword evidence="5 6" id="KW-0687">Ribonucleoprotein</keyword>
<dbReference type="InterPro" id="IPR036164">
    <property type="entry name" value="bL21-like_sf"/>
</dbReference>
<dbReference type="PANTHER" id="PTHR21349">
    <property type="entry name" value="50S RIBOSOMAL PROTEIN L21"/>
    <property type="match status" value="1"/>
</dbReference>
<comment type="caution">
    <text evidence="8">The sequence shown here is derived from an EMBL/GenBank/DDBJ whole genome shotgun (WGS) entry which is preliminary data.</text>
</comment>
<dbReference type="GO" id="GO:1990904">
    <property type="term" value="C:ribonucleoprotein complex"/>
    <property type="evidence" value="ECO:0007669"/>
    <property type="project" value="UniProtKB-KW"/>
</dbReference>
<evidence type="ECO:0000256" key="3">
    <source>
        <dbReference type="ARBA" id="ARBA00022884"/>
    </source>
</evidence>
<proteinExistence type="inferred from homology"/>
<dbReference type="NCBIfam" id="TIGR00061">
    <property type="entry name" value="L21"/>
    <property type="match status" value="1"/>
</dbReference>
<evidence type="ECO:0000256" key="6">
    <source>
        <dbReference type="HAMAP-Rule" id="MF_01363"/>
    </source>
</evidence>
<protein>
    <recommendedName>
        <fullName evidence="6">Large ribosomal subunit protein bL21</fullName>
    </recommendedName>
</protein>
<dbReference type="GO" id="GO:0005840">
    <property type="term" value="C:ribosome"/>
    <property type="evidence" value="ECO:0007669"/>
    <property type="project" value="UniProtKB-KW"/>
</dbReference>
<keyword evidence="9" id="KW-1185">Reference proteome</keyword>
<accession>A0A318EDZ8</accession>
<dbReference type="AlphaFoldDB" id="A0A318EDZ8"/>
<evidence type="ECO:0000256" key="7">
    <source>
        <dbReference type="RuleBase" id="RU000562"/>
    </source>
</evidence>
<gene>
    <name evidence="6" type="primary">rplU</name>
    <name evidence="8" type="ORF">C8D93_104105</name>
</gene>
<comment type="similarity">
    <text evidence="1 6 7">Belongs to the bacterial ribosomal protein bL21 family.</text>
</comment>
<evidence type="ECO:0000256" key="2">
    <source>
        <dbReference type="ARBA" id="ARBA00022730"/>
    </source>
</evidence>
<comment type="function">
    <text evidence="6 7">This protein binds to 23S rRNA in the presence of protein L20.</text>
</comment>
<dbReference type="PROSITE" id="PS01169">
    <property type="entry name" value="RIBOSOMAL_L21"/>
    <property type="match status" value="1"/>
</dbReference>
<dbReference type="GO" id="GO:0003735">
    <property type="term" value="F:structural constituent of ribosome"/>
    <property type="evidence" value="ECO:0007669"/>
    <property type="project" value="InterPro"/>
</dbReference>
<evidence type="ECO:0000256" key="5">
    <source>
        <dbReference type="ARBA" id="ARBA00023274"/>
    </source>
</evidence>
<comment type="subunit">
    <text evidence="6">Part of the 50S ribosomal subunit. Contacts protein L20.</text>
</comment>
<evidence type="ECO:0000256" key="1">
    <source>
        <dbReference type="ARBA" id="ARBA00008563"/>
    </source>
</evidence>